<evidence type="ECO:0000256" key="4">
    <source>
        <dbReference type="ARBA" id="ARBA00022475"/>
    </source>
</evidence>
<evidence type="ECO:0000313" key="12">
    <source>
        <dbReference type="Proteomes" id="UP000635983"/>
    </source>
</evidence>
<dbReference type="InterPro" id="IPR010065">
    <property type="entry name" value="AA_ABC_transptr_permease_3TM"/>
</dbReference>
<evidence type="ECO:0000256" key="3">
    <source>
        <dbReference type="ARBA" id="ARBA00022448"/>
    </source>
</evidence>
<feature type="transmembrane region" description="Helical" evidence="9">
    <location>
        <begin position="201"/>
        <end position="219"/>
    </location>
</feature>
<dbReference type="Gene3D" id="1.10.3720.10">
    <property type="entry name" value="MetI-like"/>
    <property type="match status" value="1"/>
</dbReference>
<evidence type="ECO:0000313" key="11">
    <source>
        <dbReference type="EMBL" id="GGK09043.1"/>
    </source>
</evidence>
<keyword evidence="4" id="KW-1003">Cell membrane</keyword>
<dbReference type="RefSeq" id="WP_188985777.1">
    <property type="nucleotide sequence ID" value="NZ_BMPO01000011.1"/>
</dbReference>
<dbReference type="Pfam" id="PF00528">
    <property type="entry name" value="BPD_transp_1"/>
    <property type="match status" value="1"/>
</dbReference>
<evidence type="ECO:0000259" key="10">
    <source>
        <dbReference type="PROSITE" id="PS50928"/>
    </source>
</evidence>
<dbReference type="AlphaFoldDB" id="A0A917V1N6"/>
<sequence length="272" mass="29860">MIRDKVHARSSVLLMNVTRIRWQHVVGAAVLTVVALAATLILQSEPESPVATLVRWMPFILEGFGLNLVMSFLAMLLATLLGVPLGVAQVSRVYLVRTVAKGVTHLFRNTPWLVVLFTVMYVMPMTVDLGLTRVDISDWAKATLAFALPVMGNISEIVRGAIVSVPTGQWDSAQGLALTRRQTMTHIILPQCVKRSLPSWMNWYALLTLATPMAAILGVREAVGSAQAAMEAGGGRPDFLIPFYLFLLCLFFIYIYPIALLTKALEKKHAAS</sequence>
<dbReference type="GO" id="GO:0006865">
    <property type="term" value="P:amino acid transport"/>
    <property type="evidence" value="ECO:0007669"/>
    <property type="project" value="UniProtKB-KW"/>
</dbReference>
<dbReference type="InterPro" id="IPR043429">
    <property type="entry name" value="ArtM/GltK/GlnP/TcyL/YhdX-like"/>
</dbReference>
<dbReference type="GO" id="GO:0043190">
    <property type="term" value="C:ATP-binding cassette (ABC) transporter complex"/>
    <property type="evidence" value="ECO:0007669"/>
    <property type="project" value="InterPro"/>
</dbReference>
<evidence type="ECO:0000256" key="6">
    <source>
        <dbReference type="ARBA" id="ARBA00022970"/>
    </source>
</evidence>
<gene>
    <name evidence="11" type="ORF">GCM10009304_38970</name>
</gene>
<evidence type="ECO:0000256" key="2">
    <source>
        <dbReference type="ARBA" id="ARBA00010072"/>
    </source>
</evidence>
<evidence type="ECO:0000256" key="1">
    <source>
        <dbReference type="ARBA" id="ARBA00004429"/>
    </source>
</evidence>
<keyword evidence="3 9" id="KW-0813">Transport</keyword>
<keyword evidence="7 9" id="KW-1133">Transmembrane helix</keyword>
<dbReference type="PANTHER" id="PTHR30614">
    <property type="entry name" value="MEMBRANE COMPONENT OF AMINO ACID ABC TRANSPORTER"/>
    <property type="match status" value="1"/>
</dbReference>
<dbReference type="CDD" id="cd06261">
    <property type="entry name" value="TM_PBP2"/>
    <property type="match status" value="1"/>
</dbReference>
<dbReference type="Proteomes" id="UP000635983">
    <property type="component" value="Unassembled WGS sequence"/>
</dbReference>
<keyword evidence="12" id="KW-1185">Reference proteome</keyword>
<feature type="transmembrane region" description="Helical" evidence="9">
    <location>
        <begin position="110"/>
        <end position="131"/>
    </location>
</feature>
<feature type="transmembrane region" description="Helical" evidence="9">
    <location>
        <begin position="63"/>
        <end position="90"/>
    </location>
</feature>
<evidence type="ECO:0000256" key="9">
    <source>
        <dbReference type="RuleBase" id="RU363032"/>
    </source>
</evidence>
<keyword evidence="5 9" id="KW-0812">Transmembrane</keyword>
<reference evidence="11" key="2">
    <citation type="submission" date="2020-09" db="EMBL/GenBank/DDBJ databases">
        <authorList>
            <person name="Sun Q."/>
            <person name="Ohkuma M."/>
        </authorList>
    </citation>
    <scope>NUCLEOTIDE SEQUENCE</scope>
    <source>
        <strain evidence="11">JCM 30078</strain>
    </source>
</reference>
<evidence type="ECO:0000256" key="8">
    <source>
        <dbReference type="ARBA" id="ARBA00023136"/>
    </source>
</evidence>
<dbReference type="GO" id="GO:0022857">
    <property type="term" value="F:transmembrane transporter activity"/>
    <property type="evidence" value="ECO:0007669"/>
    <property type="project" value="InterPro"/>
</dbReference>
<proteinExistence type="inferred from homology"/>
<organism evidence="11 12">
    <name type="scientific">Pseudomonas matsuisoli</name>
    <dbReference type="NCBI Taxonomy" id="1515666"/>
    <lineage>
        <taxon>Bacteria</taxon>
        <taxon>Pseudomonadati</taxon>
        <taxon>Pseudomonadota</taxon>
        <taxon>Gammaproteobacteria</taxon>
        <taxon>Pseudomonadales</taxon>
        <taxon>Pseudomonadaceae</taxon>
        <taxon>Pseudomonas</taxon>
    </lineage>
</organism>
<dbReference type="InterPro" id="IPR000515">
    <property type="entry name" value="MetI-like"/>
</dbReference>
<dbReference type="NCBIfam" id="TIGR01726">
    <property type="entry name" value="HEQRo_perm_3TM"/>
    <property type="match status" value="1"/>
</dbReference>
<comment type="caution">
    <text evidence="11">The sequence shown here is derived from an EMBL/GenBank/DDBJ whole genome shotgun (WGS) entry which is preliminary data.</text>
</comment>
<dbReference type="PANTHER" id="PTHR30614:SF0">
    <property type="entry name" value="L-CYSTINE TRANSPORT SYSTEM PERMEASE PROTEIN TCYL"/>
    <property type="match status" value="1"/>
</dbReference>
<dbReference type="PROSITE" id="PS50928">
    <property type="entry name" value="ABC_TM1"/>
    <property type="match status" value="1"/>
</dbReference>
<name>A0A917V1N6_9PSED</name>
<keyword evidence="6" id="KW-0029">Amino-acid transport</keyword>
<evidence type="ECO:0000256" key="7">
    <source>
        <dbReference type="ARBA" id="ARBA00022989"/>
    </source>
</evidence>
<keyword evidence="8 9" id="KW-0472">Membrane</keyword>
<reference evidence="11" key="1">
    <citation type="journal article" date="2014" name="Int. J. Syst. Evol. Microbiol.">
        <title>Complete genome sequence of Corynebacterium casei LMG S-19264T (=DSM 44701T), isolated from a smear-ripened cheese.</title>
        <authorList>
            <consortium name="US DOE Joint Genome Institute (JGI-PGF)"/>
            <person name="Walter F."/>
            <person name="Albersmeier A."/>
            <person name="Kalinowski J."/>
            <person name="Ruckert C."/>
        </authorList>
    </citation>
    <scope>NUCLEOTIDE SEQUENCE</scope>
    <source>
        <strain evidence="11">JCM 30078</strain>
    </source>
</reference>
<comment type="subcellular location">
    <subcellularLocation>
        <location evidence="1">Cell inner membrane</location>
        <topology evidence="1">Multi-pass membrane protein</topology>
    </subcellularLocation>
    <subcellularLocation>
        <location evidence="9">Cell membrane</location>
        <topology evidence="9">Multi-pass membrane protein</topology>
    </subcellularLocation>
</comment>
<feature type="domain" description="ABC transmembrane type-1" evidence="10">
    <location>
        <begin position="64"/>
        <end position="262"/>
    </location>
</feature>
<dbReference type="EMBL" id="BMPO01000011">
    <property type="protein sequence ID" value="GGK09043.1"/>
    <property type="molecule type" value="Genomic_DNA"/>
</dbReference>
<evidence type="ECO:0000256" key="5">
    <source>
        <dbReference type="ARBA" id="ARBA00022692"/>
    </source>
</evidence>
<feature type="transmembrane region" description="Helical" evidence="9">
    <location>
        <begin position="20"/>
        <end position="42"/>
    </location>
</feature>
<dbReference type="SUPFAM" id="SSF161098">
    <property type="entry name" value="MetI-like"/>
    <property type="match status" value="1"/>
</dbReference>
<accession>A0A917V1N6</accession>
<protein>
    <submittedName>
        <fullName evidence="11">Amino acid ABC transporter</fullName>
    </submittedName>
</protein>
<comment type="similarity">
    <text evidence="2">Belongs to the binding-protein-dependent transport system permease family. HisMQ subfamily.</text>
</comment>
<feature type="transmembrane region" description="Helical" evidence="9">
    <location>
        <begin position="239"/>
        <end position="261"/>
    </location>
</feature>
<dbReference type="InterPro" id="IPR035906">
    <property type="entry name" value="MetI-like_sf"/>
</dbReference>